<gene>
    <name evidence="1" type="ORF">H2198_004143</name>
</gene>
<organism evidence="1 2">
    <name type="scientific">Neophaeococcomyces mojaviensis</name>
    <dbReference type="NCBI Taxonomy" id="3383035"/>
    <lineage>
        <taxon>Eukaryota</taxon>
        <taxon>Fungi</taxon>
        <taxon>Dikarya</taxon>
        <taxon>Ascomycota</taxon>
        <taxon>Pezizomycotina</taxon>
        <taxon>Eurotiomycetes</taxon>
        <taxon>Chaetothyriomycetidae</taxon>
        <taxon>Chaetothyriales</taxon>
        <taxon>Chaetothyriales incertae sedis</taxon>
        <taxon>Neophaeococcomyces</taxon>
    </lineage>
</organism>
<dbReference type="EMBL" id="JAPDRQ010000060">
    <property type="protein sequence ID" value="KAJ9657728.1"/>
    <property type="molecule type" value="Genomic_DNA"/>
</dbReference>
<comment type="caution">
    <text evidence="1">The sequence shown here is derived from an EMBL/GenBank/DDBJ whole genome shotgun (WGS) entry which is preliminary data.</text>
</comment>
<dbReference type="Proteomes" id="UP001172386">
    <property type="component" value="Unassembled WGS sequence"/>
</dbReference>
<evidence type="ECO:0000313" key="1">
    <source>
        <dbReference type="EMBL" id="KAJ9657728.1"/>
    </source>
</evidence>
<proteinExistence type="predicted"/>
<protein>
    <submittedName>
        <fullName evidence="1">Uncharacterized protein</fullName>
    </submittedName>
</protein>
<keyword evidence="2" id="KW-1185">Reference proteome</keyword>
<name>A0ACC3A9G1_9EURO</name>
<accession>A0ACC3A9G1</accession>
<evidence type="ECO:0000313" key="2">
    <source>
        <dbReference type="Proteomes" id="UP001172386"/>
    </source>
</evidence>
<sequence>MLTTEQINFIFHHVFLPPKLPQECDDNEEHIQCLLEQFLKALNHFSVFSSNEGITTKLTACRKAIQGLLKRRDQSGKFDKSRVWRELQRLAREPGVVAFEIRAQNAGVLISNDGSDNMAFELFELAPDASTVMATIGSLQRSFFRRVILIPRHRYQERSFQVFLVNIFDVLDTEELPGAIPTITKAGSEVPEIRDTAHPRYVTELLAEILCALGQEEAAQTLHKNTRDDVLWKKCLRPWRRSPLWLLVRVMLQRIL</sequence>
<reference evidence="1" key="1">
    <citation type="submission" date="2022-10" db="EMBL/GenBank/DDBJ databases">
        <title>Culturing micro-colonial fungi from biological soil crusts in the Mojave desert and describing Neophaeococcomyces mojavensis, and introducing the new genera and species Taxawa tesnikishii.</title>
        <authorList>
            <person name="Kurbessoian T."/>
            <person name="Stajich J.E."/>
        </authorList>
    </citation>
    <scope>NUCLEOTIDE SEQUENCE</scope>
    <source>
        <strain evidence="1">JES_112</strain>
    </source>
</reference>